<evidence type="ECO:0000256" key="1">
    <source>
        <dbReference type="ARBA" id="ARBA00011073"/>
    </source>
</evidence>
<keyword evidence="7 8" id="KW-0720">Serine protease</keyword>
<dbReference type="Proteomes" id="UP000743001">
    <property type="component" value="Unassembled WGS sequence"/>
</dbReference>
<feature type="active site" description="Charge relay system" evidence="8">
    <location>
        <position position="318"/>
    </location>
</feature>
<evidence type="ECO:0000256" key="4">
    <source>
        <dbReference type="ARBA" id="ARBA00022670"/>
    </source>
</evidence>
<evidence type="ECO:0000256" key="6">
    <source>
        <dbReference type="ARBA" id="ARBA00022801"/>
    </source>
</evidence>
<dbReference type="PANTHER" id="PTHR43806">
    <property type="entry name" value="PEPTIDASE S8"/>
    <property type="match status" value="1"/>
</dbReference>
<dbReference type="SUPFAM" id="SSF52743">
    <property type="entry name" value="Subtilisin-like"/>
    <property type="match status" value="1"/>
</dbReference>
<dbReference type="Gene3D" id="3.50.30.30">
    <property type="match status" value="1"/>
</dbReference>
<keyword evidence="6 8" id="KW-0378">Hydrolase</keyword>
<accession>A0ABS6FNT4</accession>
<keyword evidence="2" id="KW-0134">Cell wall</keyword>
<feature type="domain" description="Inhibitor I9" evidence="13">
    <location>
        <begin position="117"/>
        <end position="211"/>
    </location>
</feature>
<dbReference type="InterPro" id="IPR046450">
    <property type="entry name" value="PA_dom_sf"/>
</dbReference>
<dbReference type="InterPro" id="IPR000209">
    <property type="entry name" value="Peptidase_S8/S53_dom"/>
</dbReference>
<protein>
    <submittedName>
        <fullName evidence="14">S8 family serine peptidase</fullName>
    </submittedName>
</protein>
<dbReference type="InterPro" id="IPR022398">
    <property type="entry name" value="Peptidase_S8_His-AS"/>
</dbReference>
<feature type="domain" description="PA" evidence="12">
    <location>
        <begin position="487"/>
        <end position="559"/>
    </location>
</feature>
<keyword evidence="5 10" id="KW-0732">Signal</keyword>
<dbReference type="EMBL" id="JAHLQJ010000003">
    <property type="protein sequence ID" value="MBU5671147.1"/>
    <property type="molecule type" value="Genomic_DNA"/>
</dbReference>
<evidence type="ECO:0000256" key="10">
    <source>
        <dbReference type="SAM" id="SignalP"/>
    </source>
</evidence>
<evidence type="ECO:0000259" key="13">
    <source>
        <dbReference type="Pfam" id="PF05922"/>
    </source>
</evidence>
<dbReference type="Gene3D" id="3.40.50.200">
    <property type="entry name" value="Peptidase S8/S53 domain"/>
    <property type="match status" value="1"/>
</dbReference>
<dbReference type="PANTHER" id="PTHR43806:SF65">
    <property type="entry name" value="SERINE PROTEASE APRX"/>
    <property type="match status" value="1"/>
</dbReference>
<dbReference type="InterPro" id="IPR023827">
    <property type="entry name" value="Peptidase_S8_Asp-AS"/>
</dbReference>
<dbReference type="Pfam" id="PF02225">
    <property type="entry name" value="PA"/>
    <property type="match status" value="1"/>
</dbReference>
<feature type="active site" description="Charge relay system" evidence="8">
    <location>
        <position position="626"/>
    </location>
</feature>
<proteinExistence type="inferred from homology"/>
<dbReference type="InterPro" id="IPR015500">
    <property type="entry name" value="Peptidase_S8_subtilisin-rel"/>
</dbReference>
<feature type="active site" description="Charge relay system" evidence="8">
    <location>
        <position position="254"/>
    </location>
</feature>
<evidence type="ECO:0000256" key="9">
    <source>
        <dbReference type="RuleBase" id="RU003355"/>
    </source>
</evidence>
<gene>
    <name evidence="14" type="ORF">KQJ23_04800</name>
</gene>
<dbReference type="Pfam" id="PF05922">
    <property type="entry name" value="Inhibitor_I9"/>
    <property type="match status" value="1"/>
</dbReference>
<evidence type="ECO:0000313" key="15">
    <source>
        <dbReference type="Proteomes" id="UP000743001"/>
    </source>
</evidence>
<feature type="signal peptide" evidence="10">
    <location>
        <begin position="1"/>
        <end position="26"/>
    </location>
</feature>
<evidence type="ECO:0000256" key="3">
    <source>
        <dbReference type="ARBA" id="ARBA00022525"/>
    </source>
</evidence>
<name>A0ABS6FNT4_9BACL</name>
<dbReference type="SUPFAM" id="SSF52025">
    <property type="entry name" value="PA domain"/>
    <property type="match status" value="1"/>
</dbReference>
<evidence type="ECO:0000259" key="11">
    <source>
        <dbReference type="Pfam" id="PF00082"/>
    </source>
</evidence>
<dbReference type="InterPro" id="IPR034213">
    <property type="entry name" value="S8_Vpr-like"/>
</dbReference>
<comment type="similarity">
    <text evidence="1 8 9">Belongs to the peptidase S8 family.</text>
</comment>
<dbReference type="PROSITE" id="PS51892">
    <property type="entry name" value="SUBTILASE"/>
    <property type="match status" value="1"/>
</dbReference>
<feature type="chain" id="PRO_5045914405" evidence="10">
    <location>
        <begin position="27"/>
        <end position="1174"/>
    </location>
</feature>
<dbReference type="PRINTS" id="PR00723">
    <property type="entry name" value="SUBTILISIN"/>
</dbReference>
<dbReference type="CDD" id="cd07474">
    <property type="entry name" value="Peptidases_S8_subtilisin_Vpr-like"/>
    <property type="match status" value="1"/>
</dbReference>
<dbReference type="InterPro" id="IPR013783">
    <property type="entry name" value="Ig-like_fold"/>
</dbReference>
<dbReference type="InterPro" id="IPR010259">
    <property type="entry name" value="S8pro/Inhibitor_I9"/>
</dbReference>
<dbReference type="Gene3D" id="2.60.40.10">
    <property type="entry name" value="Immunoglobulins"/>
    <property type="match status" value="1"/>
</dbReference>
<evidence type="ECO:0000313" key="14">
    <source>
        <dbReference type="EMBL" id="MBU5671147.1"/>
    </source>
</evidence>
<dbReference type="InterPro" id="IPR023828">
    <property type="entry name" value="Peptidase_S8_Ser-AS"/>
</dbReference>
<reference evidence="14 15" key="1">
    <citation type="submission" date="2021-06" db="EMBL/GenBank/DDBJ databases">
        <authorList>
            <person name="Sun Q."/>
            <person name="Li D."/>
        </authorList>
    </citation>
    <scope>NUCLEOTIDE SEQUENCE [LARGE SCALE GENOMIC DNA]</scope>
    <source>
        <strain evidence="14 15">MSJ-6</strain>
    </source>
</reference>
<dbReference type="PROSITE" id="PS00137">
    <property type="entry name" value="SUBTILASE_HIS"/>
    <property type="match status" value="1"/>
</dbReference>
<evidence type="ECO:0000256" key="8">
    <source>
        <dbReference type="PROSITE-ProRule" id="PRU01240"/>
    </source>
</evidence>
<keyword evidence="4 8" id="KW-0645">Protease</keyword>
<dbReference type="CDD" id="cd02133">
    <property type="entry name" value="PA_C5a_like"/>
    <property type="match status" value="1"/>
</dbReference>
<keyword evidence="3" id="KW-0964">Secreted</keyword>
<evidence type="ECO:0000256" key="5">
    <source>
        <dbReference type="ARBA" id="ARBA00022729"/>
    </source>
</evidence>
<dbReference type="InterPro" id="IPR036852">
    <property type="entry name" value="Peptidase_S8/S53_dom_sf"/>
</dbReference>
<evidence type="ECO:0000256" key="2">
    <source>
        <dbReference type="ARBA" id="ARBA00022512"/>
    </source>
</evidence>
<dbReference type="Pfam" id="PF00082">
    <property type="entry name" value="Peptidase_S8"/>
    <property type="match status" value="1"/>
</dbReference>
<dbReference type="PROSITE" id="PS00136">
    <property type="entry name" value="SUBTILASE_ASP"/>
    <property type="match status" value="1"/>
</dbReference>
<organism evidence="14 15">
    <name type="scientific">Paenibacillus brevis</name>
    <dbReference type="NCBI Taxonomy" id="2841508"/>
    <lineage>
        <taxon>Bacteria</taxon>
        <taxon>Bacillati</taxon>
        <taxon>Bacillota</taxon>
        <taxon>Bacilli</taxon>
        <taxon>Bacillales</taxon>
        <taxon>Paenibacillaceae</taxon>
        <taxon>Paenibacillus</taxon>
    </lineage>
</organism>
<dbReference type="InterPro" id="IPR050131">
    <property type="entry name" value="Peptidase_S8_subtilisin-like"/>
</dbReference>
<dbReference type="PROSITE" id="PS00138">
    <property type="entry name" value="SUBTILASE_SER"/>
    <property type="match status" value="1"/>
</dbReference>
<keyword evidence="15" id="KW-1185">Reference proteome</keyword>
<comment type="caution">
    <text evidence="14">The sequence shown here is derived from an EMBL/GenBank/DDBJ whole genome shotgun (WGS) entry which is preliminary data.</text>
</comment>
<evidence type="ECO:0000256" key="7">
    <source>
        <dbReference type="ARBA" id="ARBA00022825"/>
    </source>
</evidence>
<dbReference type="InterPro" id="IPR003137">
    <property type="entry name" value="PA_domain"/>
</dbReference>
<evidence type="ECO:0000259" key="12">
    <source>
        <dbReference type="Pfam" id="PF02225"/>
    </source>
</evidence>
<feature type="domain" description="Peptidase S8/S53" evidence="11">
    <location>
        <begin position="245"/>
        <end position="664"/>
    </location>
</feature>
<sequence length="1174" mass="124044">MMKRRAIAGLMSFMLAFTLLMPGVRAEEGNVYSDHDGRKIESRLQWETASEAVLPFEQTGTEIGKRERTEAKTFRRSADLGGALALEPLEAGEEPGNSRQGPQNYVAPSDLAEETSVIVELQEDPAKVVEAGQAQIQQRSSSGASAGAAQKVKINLEQQAFKKAALNRLPVNFGREYSSVFNGVVVNLPADRVDELLQMPGVKAIYPNSTVFATEVGETAEAVLQPPSSTSFIGSELLWAENIRGEGIKVGVIDTGIAFDHPDLMDAVVDPSGYWGYDFVNEDNEPYETTKQDFEQAKAADPSIPEVNENGKPYYTSHGTHVSGIVAGQGAGIPGEGAVTGVAPEAELYAYKVLGPYGNGSTEDVIAGIERAVDDGMDIINLSLGSQSNNERSADSVAVNNAVKTGVIAVVAAGNSGPDEATVADPGSAEMAITVGASKPPLLTPIVQAVTAEEAPVGSFFMETFDKSFGIEALTDTYELADVGLGYESDYAGKDMAGKIALIKRGEFSFADKALYAIQSGAAAAIIYNNSPEALESGTLGNTDVTIPIYALSGVYGDQLASALASGIVKVNFSRTLEQDTIASFSARGPSKPSFDLKPDISAPGVSILSSVPEYEGWYEAQNGTSMAAPHVAGAAALLKQKYPSLAPSELKALLMNNTVKLTDRTGARYTHMDQGAGRIALDQVLDAPAIAMTEEATESVEHHLTTTHYSGSLSYGYVGLGGTSSKSVVIKDIEGVASNYSIQSLWYSESQINLSVSSNGVSVPAGGEQSIDVTVTVPASTTETYAEGELILSNTVSSHIIRMPISIYVGEAPEVVVVSGLALTPEIISPNGDGVQDATDITFTIHEYTAYFSLDLFSAAGQWLGTIVEADEGLSPNSYILRGWSPPIPDELYFVVPYAGTSVQEAEPLLSQAAPLVIDTGAPVAEVIGELEYTGGLPEGTIRGQVTSDLLIDLFVLQRGLAYGDVIGVAALYQDANGEWIQSDGIIDAGGRFTIQVPIQPGRNEYEVYVYDLAGNGAIEPVQVIEYNYGGQVVPATPGAVGKHQPFNLDLFFTVPEAVYSASVELQYSTSLTLAGIQAGPELEAHQALHRPDMPLTLVGTPLDGGGAVARYEYFISLEGTDGYAGSGSLGSLTFKASQPGYYVIELSKVILRDRAGHEIPVQVSPIAVIYVH</sequence>